<feature type="non-terminal residue" evidence="1">
    <location>
        <position position="195"/>
    </location>
</feature>
<proteinExistence type="predicted"/>
<name>A0A974HLS4_XENLA</name>
<gene>
    <name evidence="1" type="ORF">XELAEV_18024827mg</name>
</gene>
<sequence length="195" mass="23094">MSFAYTNEEVLRITTAVKGNSEFLSQHDVLCDFREIEKLHRKSIAWDLHLRTMAEYVRLQRIPRGLRSHLRPTLFADDEEFTKKWESILNKCSLDLMVALMEKIQKESPALTLHITKKEAEMRNHCAEKEVSEGQLTMQDSLNKFRVALEVRKRDKFRRDAEDYSTGLVYRWRSMKDQRQHVGWNRGRIINRNGG</sequence>
<dbReference type="AlphaFoldDB" id="A0A974HLS4"/>
<evidence type="ECO:0000313" key="2">
    <source>
        <dbReference type="Proteomes" id="UP000694892"/>
    </source>
</evidence>
<dbReference type="EMBL" id="CM004473">
    <property type="protein sequence ID" value="OCT82306.1"/>
    <property type="molecule type" value="Genomic_DNA"/>
</dbReference>
<organism evidence="1 2">
    <name type="scientific">Xenopus laevis</name>
    <name type="common">African clawed frog</name>
    <dbReference type="NCBI Taxonomy" id="8355"/>
    <lineage>
        <taxon>Eukaryota</taxon>
        <taxon>Metazoa</taxon>
        <taxon>Chordata</taxon>
        <taxon>Craniata</taxon>
        <taxon>Vertebrata</taxon>
        <taxon>Euteleostomi</taxon>
        <taxon>Amphibia</taxon>
        <taxon>Batrachia</taxon>
        <taxon>Anura</taxon>
        <taxon>Pipoidea</taxon>
        <taxon>Pipidae</taxon>
        <taxon>Xenopodinae</taxon>
        <taxon>Xenopus</taxon>
        <taxon>Xenopus</taxon>
    </lineage>
</organism>
<protein>
    <submittedName>
        <fullName evidence="1">Uncharacterized protein</fullName>
    </submittedName>
</protein>
<reference evidence="2" key="1">
    <citation type="journal article" date="2016" name="Nature">
        <title>Genome evolution in the allotetraploid frog Xenopus laevis.</title>
        <authorList>
            <person name="Session A.M."/>
            <person name="Uno Y."/>
            <person name="Kwon T."/>
            <person name="Chapman J.A."/>
            <person name="Toyoda A."/>
            <person name="Takahashi S."/>
            <person name="Fukui A."/>
            <person name="Hikosaka A."/>
            <person name="Suzuki A."/>
            <person name="Kondo M."/>
            <person name="van Heeringen S.J."/>
            <person name="Quigley I."/>
            <person name="Heinz S."/>
            <person name="Ogino H."/>
            <person name="Ochi H."/>
            <person name="Hellsten U."/>
            <person name="Lyons J.B."/>
            <person name="Simakov O."/>
            <person name="Putnam N."/>
            <person name="Stites J."/>
            <person name="Kuroki Y."/>
            <person name="Tanaka T."/>
            <person name="Michiue T."/>
            <person name="Watanabe M."/>
            <person name="Bogdanovic O."/>
            <person name="Lister R."/>
            <person name="Georgiou G."/>
            <person name="Paranjpe S.S."/>
            <person name="van Kruijsbergen I."/>
            <person name="Shu S."/>
            <person name="Carlson J."/>
            <person name="Kinoshita T."/>
            <person name="Ohta Y."/>
            <person name="Mawaribuchi S."/>
            <person name="Jenkins J."/>
            <person name="Grimwood J."/>
            <person name="Schmutz J."/>
            <person name="Mitros T."/>
            <person name="Mozaffari S.V."/>
            <person name="Suzuki Y."/>
            <person name="Haramoto Y."/>
            <person name="Yamamoto T.S."/>
            <person name="Takagi C."/>
            <person name="Heald R."/>
            <person name="Miller K."/>
            <person name="Haudenschild C."/>
            <person name="Kitzman J."/>
            <person name="Nakayama T."/>
            <person name="Izutsu Y."/>
            <person name="Robert J."/>
            <person name="Fortriede J."/>
            <person name="Burns K."/>
            <person name="Lotay V."/>
            <person name="Karimi K."/>
            <person name="Yasuoka Y."/>
            <person name="Dichmann D.S."/>
            <person name="Flajnik M.F."/>
            <person name="Houston D.W."/>
            <person name="Shendure J."/>
            <person name="DuPasquier L."/>
            <person name="Vize P.D."/>
            <person name="Zorn A.M."/>
            <person name="Ito M."/>
            <person name="Marcotte E.M."/>
            <person name="Wallingford J.B."/>
            <person name="Ito Y."/>
            <person name="Asashima M."/>
            <person name="Ueno N."/>
            <person name="Matsuda Y."/>
            <person name="Veenstra G.J."/>
            <person name="Fujiyama A."/>
            <person name="Harland R.M."/>
            <person name="Taira M."/>
            <person name="Rokhsar D.S."/>
        </authorList>
    </citation>
    <scope>NUCLEOTIDE SEQUENCE [LARGE SCALE GENOMIC DNA]</scope>
    <source>
        <strain evidence="2">J</strain>
    </source>
</reference>
<dbReference type="Proteomes" id="UP000694892">
    <property type="component" value="Chromosome 4S"/>
</dbReference>
<evidence type="ECO:0000313" key="1">
    <source>
        <dbReference type="EMBL" id="OCT82306.1"/>
    </source>
</evidence>
<accession>A0A974HLS4</accession>